<comment type="cofactor">
    <cofactor evidence="1">
        <name>Mg(2+)</name>
        <dbReference type="ChEBI" id="CHEBI:18420"/>
    </cofactor>
</comment>
<evidence type="ECO:0000259" key="4">
    <source>
        <dbReference type="PROSITE" id="PS51462"/>
    </source>
</evidence>
<reference evidence="5" key="2">
    <citation type="submission" date="2023-04" db="EMBL/GenBank/DDBJ databases">
        <title>Genomic characterization of faba bean (Vicia faba) microsymbionts in Mexican soils.</title>
        <authorList>
            <person name="Rivera Orduna F.N."/>
            <person name="Guevara-Luna J."/>
            <person name="Yan J."/>
            <person name="Arroyo-Herrera I."/>
            <person name="Li Y."/>
            <person name="Vasquez-Murrieta M.S."/>
            <person name="Wang E.T."/>
        </authorList>
    </citation>
    <scope>NUCLEOTIDE SEQUENCE</scope>
    <source>
        <strain evidence="5">CH26</strain>
    </source>
</reference>
<dbReference type="SUPFAM" id="SSF55811">
    <property type="entry name" value="Nudix"/>
    <property type="match status" value="1"/>
</dbReference>
<comment type="similarity">
    <text evidence="3">Belongs to the Nudix hydrolase family.</text>
</comment>
<accession>A0A2A6KK80</accession>
<dbReference type="PRINTS" id="PR00502">
    <property type="entry name" value="NUDIXFAMILY"/>
</dbReference>
<proteinExistence type="inferred from homology"/>
<dbReference type="PANTHER" id="PTHR43736">
    <property type="entry name" value="ADP-RIBOSE PYROPHOSPHATASE"/>
    <property type="match status" value="1"/>
</dbReference>
<evidence type="ECO:0000256" key="3">
    <source>
        <dbReference type="RuleBase" id="RU003476"/>
    </source>
</evidence>
<dbReference type="EMBL" id="NWSY01000001">
    <property type="protein sequence ID" value="PDT25296.1"/>
    <property type="molecule type" value="Genomic_DNA"/>
</dbReference>
<dbReference type="InterPro" id="IPR020476">
    <property type="entry name" value="Nudix_hydrolase"/>
</dbReference>
<keyword evidence="2 3" id="KW-0378">Hydrolase</keyword>
<dbReference type="PROSITE" id="PS51462">
    <property type="entry name" value="NUDIX"/>
    <property type="match status" value="1"/>
</dbReference>
<dbReference type="InterPro" id="IPR000086">
    <property type="entry name" value="NUDIX_hydrolase_dom"/>
</dbReference>
<evidence type="ECO:0000256" key="1">
    <source>
        <dbReference type="ARBA" id="ARBA00001946"/>
    </source>
</evidence>
<dbReference type="Proteomes" id="UP001268610">
    <property type="component" value="Unassembled WGS sequence"/>
</dbReference>
<evidence type="ECO:0000256" key="2">
    <source>
        <dbReference type="ARBA" id="ARBA00022801"/>
    </source>
</evidence>
<dbReference type="RefSeq" id="WP_003568912.1">
    <property type="nucleotide sequence ID" value="NZ_CP054027.1"/>
</dbReference>
<feature type="domain" description="Nudix hydrolase" evidence="4">
    <location>
        <begin position="8"/>
        <end position="136"/>
    </location>
</feature>
<evidence type="ECO:0000313" key="5">
    <source>
        <dbReference type="EMBL" id="MDR9771292.1"/>
    </source>
</evidence>
<evidence type="ECO:0000313" key="7">
    <source>
        <dbReference type="Proteomes" id="UP000219914"/>
    </source>
</evidence>
<dbReference type="InterPro" id="IPR020084">
    <property type="entry name" value="NUDIX_hydrolase_CS"/>
</dbReference>
<dbReference type="Pfam" id="PF00293">
    <property type="entry name" value="NUDIX"/>
    <property type="match status" value="1"/>
</dbReference>
<dbReference type="EMBL" id="JAVLSF010000001">
    <property type="protein sequence ID" value="MDR9771292.1"/>
    <property type="molecule type" value="Genomic_DNA"/>
</dbReference>
<evidence type="ECO:0000313" key="8">
    <source>
        <dbReference type="Proteomes" id="UP001268610"/>
    </source>
</evidence>
<gene>
    <name evidence="6" type="ORF">CO674_00245</name>
    <name evidence="5" type="ORF">RJJ65_01200</name>
</gene>
<reference evidence="6 7" key="1">
    <citation type="submission" date="2017-09" db="EMBL/GenBank/DDBJ databases">
        <title>Comparative genomics of rhizobia isolated from Phaseolus vulgaris in China.</title>
        <authorList>
            <person name="Tong W."/>
        </authorList>
    </citation>
    <scope>NUCLEOTIDE SEQUENCE [LARGE SCALE GENOMIC DNA]</scope>
    <source>
        <strain evidence="6 7">FH14</strain>
    </source>
</reference>
<name>A0A2A6KK80_9HYPH</name>
<protein>
    <submittedName>
        <fullName evidence="5">NUDIX domain-containing protein</fullName>
    </submittedName>
</protein>
<dbReference type="InterPro" id="IPR015797">
    <property type="entry name" value="NUDIX_hydrolase-like_dom_sf"/>
</dbReference>
<dbReference type="PROSITE" id="PS00893">
    <property type="entry name" value="NUDIX_BOX"/>
    <property type="match status" value="1"/>
</dbReference>
<sequence length="149" mass="16448">MGKPGLDFPGFGVGLVILRDARILLYKRVRAPEAGYWNIVGGKVDHMEPAEQAARREAEEETGLKIGRIERIGVTEQIIDTDRQHWISLLYLARDVEGEPQLTEPDKLSDFGWFPLTDLPEPLSAFTKAAISALPSAECSQRSALSDAS</sequence>
<keyword evidence="7" id="KW-1185">Reference proteome</keyword>
<comment type="caution">
    <text evidence="5">The sequence shown here is derived from an EMBL/GenBank/DDBJ whole genome shotgun (WGS) entry which is preliminary data.</text>
</comment>
<organism evidence="5 8">
    <name type="scientific">Rhizobium hidalgonense</name>
    <dbReference type="NCBI Taxonomy" id="1538159"/>
    <lineage>
        <taxon>Bacteria</taxon>
        <taxon>Pseudomonadati</taxon>
        <taxon>Pseudomonadota</taxon>
        <taxon>Alphaproteobacteria</taxon>
        <taxon>Hyphomicrobiales</taxon>
        <taxon>Rhizobiaceae</taxon>
        <taxon>Rhizobium/Agrobacterium group</taxon>
        <taxon>Rhizobium</taxon>
    </lineage>
</organism>
<dbReference type="AlphaFoldDB" id="A0A2A6KK80"/>
<dbReference type="PANTHER" id="PTHR43736:SF1">
    <property type="entry name" value="DIHYDRONEOPTERIN TRIPHOSPHATE DIPHOSPHATASE"/>
    <property type="match status" value="1"/>
</dbReference>
<dbReference type="GO" id="GO:0016787">
    <property type="term" value="F:hydrolase activity"/>
    <property type="evidence" value="ECO:0007669"/>
    <property type="project" value="UniProtKB-KW"/>
</dbReference>
<dbReference type="Gene3D" id="3.90.79.10">
    <property type="entry name" value="Nucleoside Triphosphate Pyrophosphohydrolase"/>
    <property type="match status" value="1"/>
</dbReference>
<dbReference type="Proteomes" id="UP000219914">
    <property type="component" value="Unassembled WGS sequence"/>
</dbReference>
<evidence type="ECO:0000313" key="6">
    <source>
        <dbReference type="EMBL" id="PDT25296.1"/>
    </source>
</evidence>